<sequence>MCKIDDILSDIKSLQNILQDVLVETNYNLSDPEVLFIKRIIDSYTVDYINLSKNYPDQRNNQIHKPIADV</sequence>
<proteinExistence type="predicted"/>
<dbReference type="Proteomes" id="UP000579281">
    <property type="component" value="Unassembled WGS sequence"/>
</dbReference>
<evidence type="ECO:0000313" key="1">
    <source>
        <dbReference type="EMBL" id="MBB6216578.1"/>
    </source>
</evidence>
<gene>
    <name evidence="1" type="ORF">HNQ80_002682</name>
</gene>
<comment type="caution">
    <text evidence="1">The sequence shown here is derived from an EMBL/GenBank/DDBJ whole genome shotgun (WGS) entry which is preliminary data.</text>
</comment>
<name>A0A841KWF4_9FIRM</name>
<dbReference type="RefSeq" id="WP_184311109.1">
    <property type="nucleotide sequence ID" value="NZ_JACHEN010000016.1"/>
</dbReference>
<reference evidence="1 2" key="1">
    <citation type="submission" date="2020-08" db="EMBL/GenBank/DDBJ databases">
        <title>Genomic Encyclopedia of Type Strains, Phase IV (KMG-IV): sequencing the most valuable type-strain genomes for metagenomic binning, comparative biology and taxonomic classification.</title>
        <authorList>
            <person name="Goeker M."/>
        </authorList>
    </citation>
    <scope>NUCLEOTIDE SEQUENCE [LARGE SCALE GENOMIC DNA]</scope>
    <source>
        <strain evidence="1 2">DSM 103526</strain>
    </source>
</reference>
<dbReference type="EMBL" id="JACHEN010000016">
    <property type="protein sequence ID" value="MBB6216578.1"/>
    <property type="molecule type" value="Genomic_DNA"/>
</dbReference>
<keyword evidence="2" id="KW-1185">Reference proteome</keyword>
<protein>
    <recommendedName>
        <fullName evidence="3">Spo0E like sporulation regulatory protein</fullName>
    </recommendedName>
</protein>
<dbReference type="AlphaFoldDB" id="A0A841KWF4"/>
<evidence type="ECO:0000313" key="2">
    <source>
        <dbReference type="Proteomes" id="UP000579281"/>
    </source>
</evidence>
<accession>A0A841KWF4</accession>
<evidence type="ECO:0008006" key="3">
    <source>
        <dbReference type="Google" id="ProtNLM"/>
    </source>
</evidence>
<organism evidence="1 2">
    <name type="scientific">Anaerosolibacter carboniphilus</name>
    <dbReference type="NCBI Taxonomy" id="1417629"/>
    <lineage>
        <taxon>Bacteria</taxon>
        <taxon>Bacillati</taxon>
        <taxon>Bacillota</taxon>
        <taxon>Clostridia</taxon>
        <taxon>Peptostreptococcales</taxon>
        <taxon>Thermotaleaceae</taxon>
        <taxon>Anaerosolibacter</taxon>
    </lineage>
</organism>